<accession>A0ABU5SW95</accession>
<sequence>MCRGLCRRAGPAGERHAGRLQSDPPGVDPHPGLPDCSADRQPLSGLWALGWGRCEGLVGLLCAWCGQPTQRLQAEVWRCVACGHREEKPRRDGLLAADPGDCTRCNP</sequence>
<feature type="region of interest" description="Disordered" evidence="1">
    <location>
        <begin position="1"/>
        <end position="35"/>
    </location>
</feature>
<dbReference type="InterPro" id="IPR046612">
    <property type="entry name" value="DUF6671"/>
</dbReference>
<evidence type="ECO:0000259" key="2">
    <source>
        <dbReference type="Pfam" id="PF20376"/>
    </source>
</evidence>
<organism evidence="3 4">
    <name type="scientific">Cyanobium gracile UHCC 0281</name>
    <dbReference type="NCBI Taxonomy" id="3110309"/>
    <lineage>
        <taxon>Bacteria</taxon>
        <taxon>Bacillati</taxon>
        <taxon>Cyanobacteriota</taxon>
        <taxon>Cyanophyceae</taxon>
        <taxon>Synechococcales</taxon>
        <taxon>Prochlorococcaceae</taxon>
        <taxon>Cyanobium</taxon>
    </lineage>
</organism>
<gene>
    <name evidence="3" type="ORF">VB739_08600</name>
</gene>
<dbReference type="Pfam" id="PF20376">
    <property type="entry name" value="DUF6671"/>
    <property type="match status" value="1"/>
</dbReference>
<keyword evidence="4" id="KW-1185">Reference proteome</keyword>
<reference evidence="3 4" key="1">
    <citation type="submission" date="2023-12" db="EMBL/GenBank/DDBJ databases">
        <title>Baltic Sea Cyanobacteria.</title>
        <authorList>
            <person name="Delbaje E."/>
            <person name="Fewer D.P."/>
            <person name="Shishido T.K."/>
        </authorList>
    </citation>
    <scope>NUCLEOTIDE SEQUENCE [LARGE SCALE GENOMIC DNA]</scope>
    <source>
        <strain evidence="3 4">UHCC 0281</strain>
    </source>
</reference>
<evidence type="ECO:0000256" key="1">
    <source>
        <dbReference type="SAM" id="MobiDB-lite"/>
    </source>
</evidence>
<proteinExistence type="predicted"/>
<protein>
    <submittedName>
        <fullName evidence="3">DUF6671 family protein</fullName>
    </submittedName>
</protein>
<dbReference type="EMBL" id="JAYGHY010000022">
    <property type="protein sequence ID" value="MEA5442610.1"/>
    <property type="molecule type" value="Genomic_DNA"/>
</dbReference>
<evidence type="ECO:0000313" key="4">
    <source>
        <dbReference type="Proteomes" id="UP001302329"/>
    </source>
</evidence>
<dbReference type="Proteomes" id="UP001302329">
    <property type="component" value="Unassembled WGS sequence"/>
</dbReference>
<comment type="caution">
    <text evidence="3">The sequence shown here is derived from an EMBL/GenBank/DDBJ whole genome shotgun (WGS) entry which is preliminary data.</text>
</comment>
<name>A0ABU5SW95_9CYAN</name>
<feature type="domain" description="DUF6671" evidence="2">
    <location>
        <begin position="56"/>
        <end position="107"/>
    </location>
</feature>
<dbReference type="RefSeq" id="WP_323356684.1">
    <property type="nucleotide sequence ID" value="NZ_JAYGHY010000022.1"/>
</dbReference>
<evidence type="ECO:0000313" key="3">
    <source>
        <dbReference type="EMBL" id="MEA5442610.1"/>
    </source>
</evidence>